<accession>A0ACB7SSD5</accession>
<reference evidence="1" key="1">
    <citation type="submission" date="2020-05" db="EMBL/GenBank/DDBJ databases">
        <title>Large-scale comparative analyses of tick genomes elucidate their genetic diversity and vector capacities.</title>
        <authorList>
            <person name="Jia N."/>
            <person name="Wang J."/>
            <person name="Shi W."/>
            <person name="Du L."/>
            <person name="Sun Y."/>
            <person name="Zhan W."/>
            <person name="Jiang J."/>
            <person name="Wang Q."/>
            <person name="Zhang B."/>
            <person name="Ji P."/>
            <person name="Sakyi L.B."/>
            <person name="Cui X."/>
            <person name="Yuan T."/>
            <person name="Jiang B."/>
            <person name="Yang W."/>
            <person name="Lam T.T.-Y."/>
            <person name="Chang Q."/>
            <person name="Ding S."/>
            <person name="Wang X."/>
            <person name="Zhu J."/>
            <person name="Ruan X."/>
            <person name="Zhao L."/>
            <person name="Wei J."/>
            <person name="Que T."/>
            <person name="Du C."/>
            <person name="Cheng J."/>
            <person name="Dai P."/>
            <person name="Han X."/>
            <person name="Huang E."/>
            <person name="Gao Y."/>
            <person name="Liu J."/>
            <person name="Shao H."/>
            <person name="Ye R."/>
            <person name="Li L."/>
            <person name="Wei W."/>
            <person name="Wang X."/>
            <person name="Wang C."/>
            <person name="Yang T."/>
            <person name="Huo Q."/>
            <person name="Li W."/>
            <person name="Guo W."/>
            <person name="Chen H."/>
            <person name="Zhou L."/>
            <person name="Ni X."/>
            <person name="Tian J."/>
            <person name="Zhou Y."/>
            <person name="Sheng Y."/>
            <person name="Liu T."/>
            <person name="Pan Y."/>
            <person name="Xia L."/>
            <person name="Li J."/>
            <person name="Zhao F."/>
            <person name="Cao W."/>
        </authorList>
    </citation>
    <scope>NUCLEOTIDE SEQUENCE</scope>
    <source>
        <strain evidence="1">Hyas-2018</strain>
    </source>
</reference>
<gene>
    <name evidence="1" type="ORF">HPB50_023733</name>
</gene>
<evidence type="ECO:0000313" key="2">
    <source>
        <dbReference type="Proteomes" id="UP000821845"/>
    </source>
</evidence>
<name>A0ACB7SSD5_HYAAI</name>
<evidence type="ECO:0000313" key="1">
    <source>
        <dbReference type="EMBL" id="KAH6936854.1"/>
    </source>
</evidence>
<organism evidence="1 2">
    <name type="scientific">Hyalomma asiaticum</name>
    <name type="common">Tick</name>
    <dbReference type="NCBI Taxonomy" id="266040"/>
    <lineage>
        <taxon>Eukaryota</taxon>
        <taxon>Metazoa</taxon>
        <taxon>Ecdysozoa</taxon>
        <taxon>Arthropoda</taxon>
        <taxon>Chelicerata</taxon>
        <taxon>Arachnida</taxon>
        <taxon>Acari</taxon>
        <taxon>Parasitiformes</taxon>
        <taxon>Ixodida</taxon>
        <taxon>Ixodoidea</taxon>
        <taxon>Ixodidae</taxon>
        <taxon>Hyalomminae</taxon>
        <taxon>Hyalomma</taxon>
    </lineage>
</organism>
<dbReference type="Proteomes" id="UP000821845">
    <property type="component" value="Chromosome 3"/>
</dbReference>
<protein>
    <submittedName>
        <fullName evidence="1">Uncharacterized protein</fullName>
    </submittedName>
</protein>
<keyword evidence="2" id="KW-1185">Reference proteome</keyword>
<dbReference type="EMBL" id="CM023483">
    <property type="protein sequence ID" value="KAH6936854.1"/>
    <property type="molecule type" value="Genomic_DNA"/>
</dbReference>
<sequence length="1267" mass="138036">MLVGFGVFFILPICDADNFSFLSEAPLSDYLVEGRFSKLRKSAYPNYAMATVMKIICIFADFDFDQFALGCDSVTILDVWSVVGVMVLVATVLIWYLSHVLPWTNATPQSPFFPLLPSYWCPRPVKMDSETEGEPLPADRFEAPPKTPAVMECKNLVKYFGSLMALDGVNMSVHKSQVTVLLGHNGAGKTTLMSILTGLIQPSGGSARVAGWDINTEAARREVGFCPQKDIFFDDLTVQEHLEYFANLLILDEPTAAMDPETRRHFWKLIGRFRGHRTVLISTHDMEEADALGDRIIIMHSGKVICNGSTNFLKIACGVGYKLNVGKAKQGFQIDGVLQLVRQAAPLAAVEDERIGDVTIALHTFSCEGFENMFRQLESGAPRLGITGVGVTVSTMTDAYLKVSNEWAAELRRQQKKEDKGTSKPQSPTSLKGGAKVAAPISKPTSPAGAATTGKVQVPTSPKDGANVAAPLSKPTSPAVAAITGALPMTTPPPGPTNAAAATTKLVSPAAPATAGAPAVPAEIAAHLGAVAIMPATPATPGILGRNLILVPRKPKFKVSRRPDCTQQFCALLGKRWCYLGRTRFLFLTGWLLPVAIAYVATTTLTARRAVDDDVGPLPRIVELSATAQLGDNVRAFVNNLNETHSSLIYQQFLRSEAIAIDSLEDPEEEMLAALEDNYIGYAESYAFGATFNSSSIIEAWYNPTSLMSLPVLNNLLHTVQLRNVSGRRDLRITTDLSLYALPKDVLRATSVRRRHEEALALLQLAVEQTWIYWGCMATISIGLIISSFVIFPAAENHSGARGLQLMTGVSGCTFISAHFLFDLTFYLVPMVVIYGMFAVLQRLSYLTIVALTSIVLAFAPLGILLPYMVTEHIETEGTAYSIVVGTFAVGGPAVFLFYMTSLPTLNSQVLRVPLLFFPPFLLGSTTIQAVSLEYEGNMCELLRMRPKLDDLIVSVCEDTHLLGSGICFGLVGVNGAGKTTTFQMLAALIEMTDGNAYMKKLVLSKAPRQWQANIGYCPQSDALLGKLNAFETLFMFGRLRGVPERPLAAIVSKLIAMVDLSEHAAKPCEYYSGGNKRKLSIAVAVVGFPPVVLLDEPFAGVDVVSRNHIRQALVKLKSSTNTAFILTSHNMEECEVSCDRIGIMVKGQMTCLGPLHHLRQKFGGGLTLKFRLPDDSPVEIEQVDKAVFGAFPGAKRLDTQDRLEKVAEYRLQERPAWSLLFQKVSALRSAFTFEHVIAADANLEQLLVAFARKAREEAKLEPKDED</sequence>
<proteinExistence type="predicted"/>
<comment type="caution">
    <text evidence="1">The sequence shown here is derived from an EMBL/GenBank/DDBJ whole genome shotgun (WGS) entry which is preliminary data.</text>
</comment>